<accession>A0A1L8WS15</accession>
<evidence type="ECO:0000313" key="2">
    <source>
        <dbReference type="Proteomes" id="UP000182152"/>
    </source>
</evidence>
<sequence>MERFIHKKIDPNEIPIIFVRDTTANTPLKVSVKEWTNRYSPVSLNELEIKLYRQALIYYTKKDYSKAIDLLKFLIVQTNYTHSEYIERLLTIYQIIDEPLKELQLLSSALAVSELISFPSTLIKKLEKRQSHVKEKIYRKR</sequence>
<name>A0A1L8WS15_9ENTE</name>
<organism evidence="1 2">
    <name type="scientific">Enterococcus ratti</name>
    <dbReference type="NCBI Taxonomy" id="150033"/>
    <lineage>
        <taxon>Bacteria</taxon>
        <taxon>Bacillati</taxon>
        <taxon>Bacillota</taxon>
        <taxon>Bacilli</taxon>
        <taxon>Lactobacillales</taxon>
        <taxon>Enterococcaceae</taxon>
        <taxon>Enterococcus</taxon>
    </lineage>
</organism>
<dbReference type="OrthoDB" id="2190273at2"/>
<reference evidence="1 2" key="1">
    <citation type="submission" date="2014-12" db="EMBL/GenBank/DDBJ databases">
        <title>Draft genome sequences of 29 type strains of Enterococci.</title>
        <authorList>
            <person name="Zhong Z."/>
            <person name="Sun Z."/>
            <person name="Liu W."/>
            <person name="Zhang W."/>
            <person name="Zhang H."/>
        </authorList>
    </citation>
    <scope>NUCLEOTIDE SEQUENCE [LARGE SCALE GENOMIC DNA]</scope>
    <source>
        <strain evidence="1 2">DSM 15687</strain>
    </source>
</reference>
<comment type="caution">
    <text evidence="1">The sequence shown here is derived from an EMBL/GenBank/DDBJ whole genome shotgun (WGS) entry which is preliminary data.</text>
</comment>
<protein>
    <submittedName>
        <fullName evidence="1">Uncharacterized protein</fullName>
    </submittedName>
</protein>
<dbReference type="RefSeq" id="WP_071854315.1">
    <property type="nucleotide sequence ID" value="NZ_JXLB01000001.1"/>
</dbReference>
<dbReference type="AlphaFoldDB" id="A0A1L8WS15"/>
<evidence type="ECO:0000313" key="1">
    <source>
        <dbReference type="EMBL" id="OJG83827.1"/>
    </source>
</evidence>
<dbReference type="EMBL" id="JXLB01000001">
    <property type="protein sequence ID" value="OJG83827.1"/>
    <property type="molecule type" value="Genomic_DNA"/>
</dbReference>
<dbReference type="Proteomes" id="UP000182152">
    <property type="component" value="Unassembled WGS sequence"/>
</dbReference>
<keyword evidence="2" id="KW-1185">Reference proteome</keyword>
<dbReference type="STRING" id="150033.RV14_GL000004"/>
<gene>
    <name evidence="1" type="ORF">RV14_GL000004</name>
</gene>
<proteinExistence type="predicted"/>